<keyword evidence="2" id="KW-0540">Nuclease</keyword>
<dbReference type="GO" id="GO:0003676">
    <property type="term" value="F:nucleic acid binding"/>
    <property type="evidence" value="ECO:0007669"/>
    <property type="project" value="InterPro"/>
</dbReference>
<dbReference type="InterPro" id="IPR022894">
    <property type="entry name" value="Oligoribonuclease"/>
</dbReference>
<keyword evidence="3" id="KW-0378">Hydrolase</keyword>
<dbReference type="InterPro" id="IPR036397">
    <property type="entry name" value="RNaseH_sf"/>
</dbReference>
<dbReference type="InterPro" id="IPR012337">
    <property type="entry name" value="RNaseH-like_sf"/>
</dbReference>
<dbReference type="AlphaFoldDB" id="A0A8H5AUQ7"/>
<dbReference type="CDD" id="cd06135">
    <property type="entry name" value="Orn"/>
    <property type="match status" value="1"/>
</dbReference>
<comment type="caution">
    <text evidence="6">The sequence shown here is derived from an EMBL/GenBank/DDBJ whole genome shotgun (WGS) entry which is preliminary data.</text>
</comment>
<evidence type="ECO:0000256" key="2">
    <source>
        <dbReference type="ARBA" id="ARBA00022722"/>
    </source>
</evidence>
<dbReference type="PANTHER" id="PTHR11046:SF0">
    <property type="entry name" value="OLIGORIBONUCLEASE, MITOCHONDRIAL"/>
    <property type="match status" value="1"/>
</dbReference>
<dbReference type="Pfam" id="PF00929">
    <property type="entry name" value="RNase_T"/>
    <property type="match status" value="1"/>
</dbReference>
<feature type="domain" description="Exonuclease" evidence="5">
    <location>
        <begin position="52"/>
        <end position="193"/>
    </location>
</feature>
<dbReference type="Proteomes" id="UP000559256">
    <property type="component" value="Unassembled WGS sequence"/>
</dbReference>
<accession>A0A8H5AUQ7</accession>
<sequence>MEKEVKMEFTRPMLLSARVLVPKFYRYNFTQYHPRRGLMSYRTQPMNFHDGPLVWIDCEMTGLNPDKDKILEIAVLITDGDLNIVDDGVEYIIKTDKIYLDGMDAWCTKQHGESGLTEACLKSPHTKDYVSQAVLSYIKKWIPEQRTACLAGNSVHADRSFLVKEMPEVIDWLHYRIVGEIQHFIHVGPIGTARIVNANG</sequence>
<keyword evidence="7" id="KW-1185">Reference proteome</keyword>
<keyword evidence="4" id="KW-0269">Exonuclease</keyword>
<reference evidence="6 7" key="1">
    <citation type="journal article" date="2020" name="ISME J.">
        <title>Uncovering the hidden diversity of litter-decomposition mechanisms in mushroom-forming fungi.</title>
        <authorList>
            <person name="Floudas D."/>
            <person name="Bentzer J."/>
            <person name="Ahren D."/>
            <person name="Johansson T."/>
            <person name="Persson P."/>
            <person name="Tunlid A."/>
        </authorList>
    </citation>
    <scope>NUCLEOTIDE SEQUENCE [LARGE SCALE GENOMIC DNA]</scope>
    <source>
        <strain evidence="6 7">CBS 291.85</strain>
    </source>
</reference>
<dbReference type="Gene3D" id="3.30.420.10">
    <property type="entry name" value="Ribonuclease H-like superfamily/Ribonuclease H"/>
    <property type="match status" value="1"/>
</dbReference>
<dbReference type="OrthoDB" id="270189at2759"/>
<proteinExistence type="inferred from homology"/>
<dbReference type="SUPFAM" id="SSF53098">
    <property type="entry name" value="Ribonuclease H-like"/>
    <property type="match status" value="1"/>
</dbReference>
<organism evidence="6 7">
    <name type="scientific">Tetrapyrgos nigripes</name>
    <dbReference type="NCBI Taxonomy" id="182062"/>
    <lineage>
        <taxon>Eukaryota</taxon>
        <taxon>Fungi</taxon>
        <taxon>Dikarya</taxon>
        <taxon>Basidiomycota</taxon>
        <taxon>Agaricomycotina</taxon>
        <taxon>Agaricomycetes</taxon>
        <taxon>Agaricomycetidae</taxon>
        <taxon>Agaricales</taxon>
        <taxon>Marasmiineae</taxon>
        <taxon>Marasmiaceae</taxon>
        <taxon>Tetrapyrgos</taxon>
    </lineage>
</organism>
<dbReference type="SMART" id="SM00479">
    <property type="entry name" value="EXOIII"/>
    <property type="match status" value="1"/>
</dbReference>
<evidence type="ECO:0000313" key="7">
    <source>
        <dbReference type="Proteomes" id="UP000559256"/>
    </source>
</evidence>
<dbReference type="GO" id="GO:0000175">
    <property type="term" value="F:3'-5'-RNA exonuclease activity"/>
    <property type="evidence" value="ECO:0007669"/>
    <property type="project" value="InterPro"/>
</dbReference>
<evidence type="ECO:0000259" key="5">
    <source>
        <dbReference type="SMART" id="SM00479"/>
    </source>
</evidence>
<protein>
    <recommendedName>
        <fullName evidence="5">Exonuclease domain-containing protein</fullName>
    </recommendedName>
</protein>
<name>A0A8H5AUQ7_9AGAR</name>
<evidence type="ECO:0000256" key="4">
    <source>
        <dbReference type="ARBA" id="ARBA00022839"/>
    </source>
</evidence>
<dbReference type="PANTHER" id="PTHR11046">
    <property type="entry name" value="OLIGORIBONUCLEASE, MITOCHONDRIAL"/>
    <property type="match status" value="1"/>
</dbReference>
<gene>
    <name evidence="6" type="ORF">D9758_018338</name>
</gene>
<comment type="similarity">
    <text evidence="1">Belongs to the oligoribonuclease family.</text>
</comment>
<dbReference type="GO" id="GO:0005739">
    <property type="term" value="C:mitochondrion"/>
    <property type="evidence" value="ECO:0007669"/>
    <property type="project" value="TreeGrafter"/>
</dbReference>
<evidence type="ECO:0000313" key="6">
    <source>
        <dbReference type="EMBL" id="KAF5311256.1"/>
    </source>
</evidence>
<evidence type="ECO:0000256" key="3">
    <source>
        <dbReference type="ARBA" id="ARBA00022801"/>
    </source>
</evidence>
<dbReference type="InterPro" id="IPR013520">
    <property type="entry name" value="Ribonucl_H"/>
</dbReference>
<dbReference type="NCBIfam" id="NF003765">
    <property type="entry name" value="PRK05359.1"/>
    <property type="match status" value="1"/>
</dbReference>
<dbReference type="EMBL" id="JAACJM010000566">
    <property type="protein sequence ID" value="KAF5311256.1"/>
    <property type="molecule type" value="Genomic_DNA"/>
</dbReference>
<evidence type="ECO:0000256" key="1">
    <source>
        <dbReference type="ARBA" id="ARBA00009921"/>
    </source>
</evidence>